<gene>
    <name evidence="2" type="ORF">FRX48_09612</name>
</gene>
<proteinExistence type="predicted"/>
<comment type="caution">
    <text evidence="2">The sequence shown here is derived from an EMBL/GenBank/DDBJ whole genome shotgun (WGS) entry which is preliminary data.</text>
</comment>
<feature type="region of interest" description="Disordered" evidence="1">
    <location>
        <begin position="43"/>
        <end position="72"/>
    </location>
</feature>
<sequence>MIWLRGYESMKNRSSLIKNRRQTRKLRLNLRLPIFSFSGLESCRTQNPDDPKATTRSKGLRSDESYKSVNRTPPVHSISSYFRYPKSGKRWSTNQGASKAVIIPTSI</sequence>
<dbReference type="Proteomes" id="UP000324767">
    <property type="component" value="Unassembled WGS sequence"/>
</dbReference>
<reference evidence="2 3" key="1">
    <citation type="submission" date="2019-09" db="EMBL/GenBank/DDBJ databases">
        <title>The hologenome of the rock-dwelling lichen Lasallia pustulata.</title>
        <authorList>
            <person name="Greshake Tzovaras B."/>
            <person name="Segers F."/>
            <person name="Bicker A."/>
            <person name="Dal Grande F."/>
            <person name="Otte J."/>
            <person name="Hankeln T."/>
            <person name="Schmitt I."/>
            <person name="Ebersberger I."/>
        </authorList>
    </citation>
    <scope>NUCLEOTIDE SEQUENCE [LARGE SCALE GENOMIC DNA]</scope>
    <source>
        <strain evidence="2">A1-1</strain>
    </source>
</reference>
<evidence type="ECO:0000313" key="3">
    <source>
        <dbReference type="Proteomes" id="UP000324767"/>
    </source>
</evidence>
<dbReference type="AlphaFoldDB" id="A0A5M8PBA7"/>
<dbReference type="EMBL" id="VXIT01000025">
    <property type="protein sequence ID" value="KAA6406557.1"/>
    <property type="molecule type" value="Genomic_DNA"/>
</dbReference>
<protein>
    <submittedName>
        <fullName evidence="2">Uncharacterized protein</fullName>
    </submittedName>
</protein>
<name>A0A5M8PBA7_9LECA</name>
<organism evidence="2 3">
    <name type="scientific">Lasallia pustulata</name>
    <dbReference type="NCBI Taxonomy" id="136370"/>
    <lineage>
        <taxon>Eukaryota</taxon>
        <taxon>Fungi</taxon>
        <taxon>Dikarya</taxon>
        <taxon>Ascomycota</taxon>
        <taxon>Pezizomycotina</taxon>
        <taxon>Lecanoromycetes</taxon>
        <taxon>OSLEUM clade</taxon>
        <taxon>Umbilicariomycetidae</taxon>
        <taxon>Umbilicariales</taxon>
        <taxon>Umbilicariaceae</taxon>
        <taxon>Lasallia</taxon>
    </lineage>
</organism>
<evidence type="ECO:0000313" key="2">
    <source>
        <dbReference type="EMBL" id="KAA6406557.1"/>
    </source>
</evidence>
<evidence type="ECO:0000256" key="1">
    <source>
        <dbReference type="SAM" id="MobiDB-lite"/>
    </source>
</evidence>
<accession>A0A5M8PBA7</accession>